<dbReference type="InterPro" id="IPR020806">
    <property type="entry name" value="PKS_PP-bd"/>
</dbReference>
<dbReference type="SMART" id="SM00823">
    <property type="entry name" value="PKS_PP"/>
    <property type="match status" value="1"/>
</dbReference>
<evidence type="ECO:0000256" key="2">
    <source>
        <dbReference type="ARBA" id="ARBA00022553"/>
    </source>
</evidence>
<dbReference type="InterPro" id="IPR013120">
    <property type="entry name" value="FAR_NAD-bd"/>
</dbReference>
<dbReference type="SUPFAM" id="SSF56801">
    <property type="entry name" value="Acetyl-CoA synthetase-like"/>
    <property type="match status" value="1"/>
</dbReference>
<dbReference type="PROSITE" id="PS50075">
    <property type="entry name" value="CARRIER"/>
    <property type="match status" value="1"/>
</dbReference>
<dbReference type="Gene3D" id="3.40.50.720">
    <property type="entry name" value="NAD(P)-binding Rossmann-like Domain"/>
    <property type="match status" value="1"/>
</dbReference>
<dbReference type="Gene3D" id="2.30.38.10">
    <property type="entry name" value="Luciferase, Domain 3"/>
    <property type="match status" value="1"/>
</dbReference>
<dbReference type="Gene3D" id="3.40.50.980">
    <property type="match status" value="2"/>
</dbReference>
<dbReference type="CDD" id="cd12117">
    <property type="entry name" value="A_NRPS_Srf_like"/>
    <property type="match status" value="1"/>
</dbReference>
<dbReference type="PANTHER" id="PTHR44845:SF6">
    <property type="entry name" value="BETA-ALANINE-ACTIVATING ENZYME"/>
    <property type="match status" value="1"/>
</dbReference>
<sequence>MSMAVLFRRQVARTPAAIAVVHGGRQITYAELNRASDLLATHLVASGVRPGEQIGILGDRCLEAPVAMLGIVKAGGVYVPLDPRDPAGRLDQLVGELSLARVVALPGEGAAPAGISVSPVMIAANGRDPEPVSVARRGGDALYVLFTSGTTGVPKAVAVPHRAVARLALAAGTIRITAADRVSATGRLTFDASVFEIWGALLNGAALVVVDDGALLDPERLAALLMAERVTVSWLTAGIFHQCAQSRPAMFARLRCLITGGDVLRPDLVRRVLATGPPGALLNGYGPTENTVFSTTYRVSEVRPGAATIPIGRPVDNSSCLVVNDAGVPAGVGEEGELWVGGDGIALGYLNDEMLTADRFVPDPSGQPAGGRMFRTGDRARWLPSGDLDFLGRRDRMVKLRGMRVELDEIEAVLARAPGVAEAAVTLTAGDPDHRAIIAYYVPERNADAAGGAELRDHLARRLPAFMVPSRILPVARMPLSGSGKVDRTVLASAPNEMPGRAPSTPTEVGMARIWAEVLEISDDELTAADDFFALGGNSLLAARVFARLRTTFGIDPAASRFLTVRLLADPTLAGCALAVEEVRAGAADARGGAAPLDLWREARAASVPLEGFGSRVPRQSARDVFLTGATGFLGSYLLRRLVERTDARVVCLVRAEDDAHGLRRLAAAQAAYGLGQLPADRVVAVTGDLGAPGLGMSDEDADRVARQSRFVLHAGAYVNFTYPFERLAAVTVHGTREIVRLAGRHGRVPVHFVSTLAVLSGFGAVGIRDVGEDTPLAHPEQLAMGYTESKWVAEQVLARAAADGLPVSVHRPYEVSGDLVSGAWNLENATCALFRLIVDLGLAPDVDVTLDLVPVDVLAAQIVHIALHHTAGTRTYHLANPRPAMLGDLVQVLRAQGYPVRFVPLPDWVAAAIAHVCDHPEHPFTPFIPLWVDRSPSGMVVKELYFRSVFPHFGRVNAERALFGSGIRMPPVDAALLEHYVRFFRRSGFFPPATAAAR</sequence>
<reference evidence="4 5" key="1">
    <citation type="submission" date="2023-07" db="EMBL/GenBank/DDBJ databases">
        <title>Sequencing the genomes of 1000 actinobacteria strains.</title>
        <authorList>
            <person name="Klenk H.-P."/>
        </authorList>
    </citation>
    <scope>NUCLEOTIDE SEQUENCE [LARGE SCALE GENOMIC DNA]</scope>
    <source>
        <strain evidence="4 5">DSM 44710</strain>
    </source>
</reference>
<name>A0ABT9N1S5_9ACTN</name>
<dbReference type="PANTHER" id="PTHR44845">
    <property type="entry name" value="CARRIER DOMAIN-CONTAINING PROTEIN"/>
    <property type="match status" value="1"/>
</dbReference>
<dbReference type="InterPro" id="IPR045851">
    <property type="entry name" value="AMP-bd_C_sf"/>
</dbReference>
<dbReference type="InterPro" id="IPR000873">
    <property type="entry name" value="AMP-dep_synth/lig_dom"/>
</dbReference>
<dbReference type="Pfam" id="PF00501">
    <property type="entry name" value="AMP-binding"/>
    <property type="match status" value="1"/>
</dbReference>
<dbReference type="InterPro" id="IPR010080">
    <property type="entry name" value="Thioester_reductase-like_dom"/>
</dbReference>
<dbReference type="InterPro" id="IPR010071">
    <property type="entry name" value="AA_adenyl_dom"/>
</dbReference>
<dbReference type="RefSeq" id="WP_306835030.1">
    <property type="nucleotide sequence ID" value="NZ_JAUSRA010000001.1"/>
</dbReference>
<dbReference type="CDD" id="cd05235">
    <property type="entry name" value="SDR_e1"/>
    <property type="match status" value="1"/>
</dbReference>
<dbReference type="Gene3D" id="1.10.1200.10">
    <property type="entry name" value="ACP-like"/>
    <property type="match status" value="1"/>
</dbReference>
<dbReference type="InterPro" id="IPR036736">
    <property type="entry name" value="ACP-like_sf"/>
</dbReference>
<dbReference type="NCBIfam" id="TIGR01746">
    <property type="entry name" value="Thioester-redct"/>
    <property type="match status" value="1"/>
</dbReference>
<dbReference type="Pfam" id="PF13193">
    <property type="entry name" value="AMP-binding_C"/>
    <property type="match status" value="1"/>
</dbReference>
<keyword evidence="5" id="KW-1185">Reference proteome</keyword>
<dbReference type="Proteomes" id="UP001240984">
    <property type="component" value="Unassembled WGS sequence"/>
</dbReference>
<feature type="domain" description="Carrier" evidence="3">
    <location>
        <begin position="502"/>
        <end position="584"/>
    </location>
</feature>
<dbReference type="Pfam" id="PF00550">
    <property type="entry name" value="PP-binding"/>
    <property type="match status" value="1"/>
</dbReference>
<dbReference type="Pfam" id="PF07993">
    <property type="entry name" value="NAD_binding_4"/>
    <property type="match status" value="1"/>
</dbReference>
<dbReference type="Gene3D" id="3.30.300.30">
    <property type="match status" value="1"/>
</dbReference>
<gene>
    <name evidence="4" type="ORF">J2S43_006160</name>
</gene>
<evidence type="ECO:0000256" key="1">
    <source>
        <dbReference type="ARBA" id="ARBA00022450"/>
    </source>
</evidence>
<keyword evidence="2" id="KW-0597">Phosphoprotein</keyword>
<dbReference type="NCBIfam" id="TIGR01733">
    <property type="entry name" value="AA-adenyl-dom"/>
    <property type="match status" value="1"/>
</dbReference>
<dbReference type="SUPFAM" id="SSF51735">
    <property type="entry name" value="NAD(P)-binding Rossmann-fold domains"/>
    <property type="match status" value="1"/>
</dbReference>
<accession>A0ABT9N1S5</accession>
<organism evidence="4 5">
    <name type="scientific">Catenuloplanes nepalensis</name>
    <dbReference type="NCBI Taxonomy" id="587533"/>
    <lineage>
        <taxon>Bacteria</taxon>
        <taxon>Bacillati</taxon>
        <taxon>Actinomycetota</taxon>
        <taxon>Actinomycetes</taxon>
        <taxon>Micromonosporales</taxon>
        <taxon>Micromonosporaceae</taxon>
        <taxon>Catenuloplanes</taxon>
    </lineage>
</organism>
<dbReference type="SUPFAM" id="SSF47336">
    <property type="entry name" value="ACP-like"/>
    <property type="match status" value="1"/>
</dbReference>
<evidence type="ECO:0000313" key="5">
    <source>
        <dbReference type="Proteomes" id="UP001240984"/>
    </source>
</evidence>
<protein>
    <submittedName>
        <fullName evidence="4">Amino acid adenylation domain-containing protein/thioester reductase-like protein</fullName>
    </submittedName>
</protein>
<dbReference type="EMBL" id="JAUSRA010000001">
    <property type="protein sequence ID" value="MDP9797648.1"/>
    <property type="molecule type" value="Genomic_DNA"/>
</dbReference>
<keyword evidence="1" id="KW-0596">Phosphopantetheine</keyword>
<dbReference type="InterPro" id="IPR020845">
    <property type="entry name" value="AMP-binding_CS"/>
</dbReference>
<evidence type="ECO:0000313" key="4">
    <source>
        <dbReference type="EMBL" id="MDP9797648.1"/>
    </source>
</evidence>
<dbReference type="PROSITE" id="PS00455">
    <property type="entry name" value="AMP_BINDING"/>
    <property type="match status" value="1"/>
</dbReference>
<comment type="caution">
    <text evidence="4">The sequence shown here is derived from an EMBL/GenBank/DDBJ whole genome shotgun (WGS) entry which is preliminary data.</text>
</comment>
<dbReference type="InterPro" id="IPR009081">
    <property type="entry name" value="PP-bd_ACP"/>
</dbReference>
<proteinExistence type="predicted"/>
<evidence type="ECO:0000259" key="3">
    <source>
        <dbReference type="PROSITE" id="PS50075"/>
    </source>
</evidence>
<dbReference type="InterPro" id="IPR036291">
    <property type="entry name" value="NAD(P)-bd_dom_sf"/>
</dbReference>
<dbReference type="InterPro" id="IPR025110">
    <property type="entry name" value="AMP-bd_C"/>
</dbReference>